<dbReference type="Proteomes" id="UP000192660">
    <property type="component" value="Unassembled WGS sequence"/>
</dbReference>
<sequence>MPGASSSRAHPVVDRDFPDHYVGTVRNAAPGLRRGTTSRADGIGCSAHADMV</sequence>
<feature type="region of interest" description="Disordered" evidence="1">
    <location>
        <begin position="32"/>
        <end position="52"/>
    </location>
</feature>
<reference evidence="3" key="1">
    <citation type="submission" date="2017-04" db="EMBL/GenBank/DDBJ databases">
        <authorList>
            <person name="Varghese N."/>
            <person name="Submissions S."/>
        </authorList>
    </citation>
    <scope>NUCLEOTIDE SEQUENCE [LARGE SCALE GENOMIC DNA]</scope>
    <source>
        <strain evidence="3">DSM 9293</strain>
    </source>
</reference>
<organism evidence="2 3">
    <name type="scientific">Sulfobacillus thermosulfidooxidans (strain DSM 9293 / VKM B-1269 / AT-1)</name>
    <dbReference type="NCBI Taxonomy" id="929705"/>
    <lineage>
        <taxon>Bacteria</taxon>
        <taxon>Bacillati</taxon>
        <taxon>Bacillota</taxon>
        <taxon>Clostridia</taxon>
        <taxon>Eubacteriales</taxon>
        <taxon>Clostridiales Family XVII. Incertae Sedis</taxon>
        <taxon>Sulfobacillus</taxon>
    </lineage>
</organism>
<name>A0A1W1WKH0_SULTA</name>
<accession>A0A1W1WKH0</accession>
<gene>
    <name evidence="2" type="ORF">SAMN00768000_2939</name>
</gene>
<evidence type="ECO:0000313" key="3">
    <source>
        <dbReference type="Proteomes" id="UP000192660"/>
    </source>
</evidence>
<dbReference type="AlphaFoldDB" id="A0A1W1WKH0"/>
<protein>
    <submittedName>
        <fullName evidence="2">Uncharacterized protein</fullName>
    </submittedName>
</protein>
<evidence type="ECO:0000313" key="2">
    <source>
        <dbReference type="EMBL" id="SMC06659.1"/>
    </source>
</evidence>
<dbReference type="EMBL" id="FWWY01000001">
    <property type="protein sequence ID" value="SMC06659.1"/>
    <property type="molecule type" value="Genomic_DNA"/>
</dbReference>
<proteinExistence type="predicted"/>
<keyword evidence="3" id="KW-1185">Reference proteome</keyword>
<evidence type="ECO:0000256" key="1">
    <source>
        <dbReference type="SAM" id="MobiDB-lite"/>
    </source>
</evidence>